<feature type="region of interest" description="Disordered" evidence="7">
    <location>
        <begin position="1"/>
        <end position="37"/>
    </location>
</feature>
<dbReference type="SUPFAM" id="SSF48403">
    <property type="entry name" value="Ankyrin repeat"/>
    <property type="match status" value="1"/>
</dbReference>
<feature type="region of interest" description="Disordered" evidence="7">
    <location>
        <begin position="781"/>
        <end position="830"/>
    </location>
</feature>
<keyword evidence="3" id="KW-0659">Purine metabolism</keyword>
<dbReference type="PROSITE" id="PS50297">
    <property type="entry name" value="ANK_REP_REGION"/>
    <property type="match status" value="2"/>
</dbReference>
<feature type="domain" description="Myb-like" evidence="8">
    <location>
        <begin position="1617"/>
        <end position="1662"/>
    </location>
</feature>
<dbReference type="HAMAP" id="MF_00813">
    <property type="entry name" value="Allantoicase"/>
    <property type="match status" value="1"/>
</dbReference>
<keyword evidence="5" id="KW-0539">Nucleus</keyword>
<keyword evidence="6" id="KW-0040">ANK repeat</keyword>
<sequence>MDSETAHDSDGPPSPQDPPPPAARQLPDDLPKTLDDRRATYLEQGEEYYDAWQQQAHYITTPAPKPLSFNLALADPAEDADLARPSPNPLLDKMLAAQAQHRADGAGPDEEQIATDPQVPDAEKKLLLQRALHMAASNGDLDRLERLLDGSPKQYLDINGPDDEGAPPLIYASCFGHADLVVALLDAGAKVDEQDRHQWTALMWATANRHGDIVKLLLERGASPDLKSSSGRTAFDFVPPDSDISEYLHENGYQIGNTGIGDDFYSTGFSQDRFEEEMAENEMRRRMAMESAMNLEVDLGNLGLDEQPESPGEIEDGHDFVWDRCLNDQMFVFQEAELSAILDIIITNMQPQRSPSQKPVPANVLFLGARYAHYHAHPELLDAFLRTALDKIDNVIERHFQDMTMQAFWLSNMTLLLHYLKKDPGTMQATTEYQQHISELINEIFVLIIRDAERRIDNILDTAILDHETIPGLQVDFQSEWKIFKSKKKAEEPESLEKRVRPESPKKRARIAPRNVTSLLSSTLFVLDLYDVHSVITAQVLAQLLYWMGAELFNRIIGNKKYLARTKAMQIRMNVTVLEEWARNNNRQPEHYENGSNLATGETTADSARQYMAPVVQLLQWLQIFSALGDNSESLETTIQQMTRLSPQQLIHAVKNYRAEVGEPGLPKPAMKRLQELQKGFAERKARRKSQMHPGRVPQSPIRDVESEEKNGERDAEDDIPEHLIMDPSLMLPFILPTSTDMLIGFGAGFGGVNRERERKYTPNVPPEFLAKLDLSGAKNGSSVYEGQNFDNDNETDEDDEQETEEEGEDEDEKKQVAHESDKEEQKAADLRATAVSEGFNSPHPMAAAAPPTISTALIFFFFLLFFCVNSCDVQVQSPSCETMEVRTTPSEVVHDTIKAAASQIQPIAAEDISKTFGTDSIDEWFAAAENLTTPTPPITRPGTFTFAGAWYDGWETRRHNPKPFDYVVFRLGVASGYVKGIEIDTGFFSGNQAPEVSVEACFSDNDDAVKSEDFKGWSEILPKQECGPACRQAWKLVNPPQTPFTHVRLLMWPDGGIGRFRLYGNAVPVFPQDTEAIFDLAACVNGGVAVRCSDQHFGTINNLILPGRGVDMGDGWETKRSRGVHIDWTIIKLGASGEITKLVVDTAHFRGNFPQKVQIYAAAGPEEPTADDYEKWTEVLSPQPCGPDKEHEYEGQVLNEVVGKVYRFVKLVIIPDGGVKRIRVFGKRRTAPLLNVVLMGNSSSQLPPEDPHPSDRMPRNSQPSSAHLQPLPGSSQVIGATADGPNDTALTPAERKRAKAERKADRAERRARKQARREERARRLTDVPATPDSQQPQSFLPPSSKASASMAPRNNRHAGPAISSVRPGVNFAIDPALESLRHEGIASAERSTANMIAPMANMGALAAGALTDTLPTKKKRGRKSRKELQAQELAQEQAASALSQQHEDEQQPWDGSTLLSQLAAAAVAGQEEQQLLQQEADASAAQGRKRKRQNAANGEELGVAEKPTKKKKKFAKRTDGAMSRSASPDDEEGKPLPESGTFQEVELKMLDSFMDQWEHDHAMTRAELADMVQSKHRGNEDAEGSFWAQVFDLLPRRKDRRSIRLTCRRRYHNFHRRGTWEPEDDQMLKEAYDRQPAKWTKIGEAINRMAEDCKDRYQNYLACGDRRRTGDWTEKEEMALSLAVEECKRAVREEAKQDAEKIGAQFRDDKDWMEYISFKSVSQKMDYGRSGLQCRQHWKRMQTRENKRVNGGDGQKKKTWRDTQAADNFKRMLPGDKYQVLLLIQSTDTSTEDNIPWKLLTRDNPDSKWTTKDRKVAFEKMKKLIPPQSTLPDELNALIAHFQEHHGNDLDLFYTGPVRSQDAPRRPGARTIDSDNTPAARIRKGQKSKGQHKSAQKVTASDDDEGETQADETAIDPALEDTTMHDEESELIGLGGRGGHKRKGKKVRKTKIHLDEQDSDDGLPMPEQGDDEL</sequence>
<dbReference type="EMBL" id="VIBQ01000013">
    <property type="protein sequence ID" value="KAB8345870.1"/>
    <property type="molecule type" value="Genomic_DNA"/>
</dbReference>
<feature type="compositionally biased region" description="Basic and acidic residues" evidence="7">
    <location>
        <begin position="26"/>
        <end position="37"/>
    </location>
</feature>
<evidence type="ECO:0000256" key="2">
    <source>
        <dbReference type="ARBA" id="ARBA00009242"/>
    </source>
</evidence>
<dbReference type="InterPro" id="IPR009057">
    <property type="entry name" value="Homeodomain-like_sf"/>
</dbReference>
<feature type="compositionally biased region" description="Low complexity" evidence="7">
    <location>
        <begin position="1332"/>
        <end position="1353"/>
    </location>
</feature>
<dbReference type="SUPFAM" id="SSF49785">
    <property type="entry name" value="Galactose-binding domain-like"/>
    <property type="match status" value="2"/>
</dbReference>
<evidence type="ECO:0000259" key="9">
    <source>
        <dbReference type="PROSITE" id="PS51126"/>
    </source>
</evidence>
<dbReference type="InterPro" id="IPR052072">
    <property type="entry name" value="Vascular_dev_regulator"/>
</dbReference>
<dbReference type="GO" id="GO:0051020">
    <property type="term" value="F:GTPase binding"/>
    <property type="evidence" value="ECO:0007669"/>
    <property type="project" value="TreeGrafter"/>
</dbReference>
<dbReference type="Pfam" id="PF12796">
    <property type="entry name" value="Ank_2"/>
    <property type="match status" value="1"/>
</dbReference>
<dbReference type="Pfam" id="PF03561">
    <property type="entry name" value="Allantoicase"/>
    <property type="match status" value="2"/>
</dbReference>
<dbReference type="SMART" id="SM00717">
    <property type="entry name" value="SANT"/>
    <property type="match status" value="2"/>
</dbReference>
<evidence type="ECO:0000313" key="12">
    <source>
        <dbReference type="Proteomes" id="UP000327013"/>
    </source>
</evidence>
<feature type="compositionally biased region" description="Basic residues" evidence="7">
    <location>
        <begin position="1939"/>
        <end position="1952"/>
    </location>
</feature>
<evidence type="ECO:0000256" key="4">
    <source>
        <dbReference type="ARBA" id="ARBA00022801"/>
    </source>
</evidence>
<dbReference type="Gene3D" id="2.60.120.260">
    <property type="entry name" value="Galactose-binding domain-like"/>
    <property type="match status" value="2"/>
</dbReference>
<feature type="compositionally biased region" description="Basic and acidic residues" evidence="7">
    <location>
        <begin position="1743"/>
        <end position="1757"/>
    </location>
</feature>
<feature type="repeat" description="ANK" evidence="6">
    <location>
        <begin position="197"/>
        <end position="229"/>
    </location>
</feature>
<dbReference type="GO" id="GO:0005634">
    <property type="term" value="C:nucleus"/>
    <property type="evidence" value="ECO:0007669"/>
    <property type="project" value="UniProtKB-SubCell"/>
</dbReference>
<feature type="domain" description="Myb-like" evidence="8">
    <location>
        <begin position="1665"/>
        <end position="1743"/>
    </location>
</feature>
<protein>
    <submittedName>
        <fullName evidence="11">Uncharacterized protein</fullName>
    </submittedName>
</protein>
<dbReference type="SMART" id="SM00248">
    <property type="entry name" value="ANK"/>
    <property type="match status" value="3"/>
</dbReference>
<dbReference type="InterPro" id="IPR036770">
    <property type="entry name" value="Ankyrin_rpt-contain_sf"/>
</dbReference>
<feature type="compositionally biased region" description="Basic residues" evidence="7">
    <location>
        <begin position="1882"/>
        <end position="1896"/>
    </location>
</feature>
<accession>A0A5N6KTN7</accession>
<feature type="region of interest" description="Disordered" evidence="7">
    <location>
        <begin position="681"/>
        <end position="722"/>
    </location>
</feature>
<evidence type="ECO:0000256" key="5">
    <source>
        <dbReference type="ARBA" id="ARBA00023242"/>
    </source>
</evidence>
<evidence type="ECO:0000313" key="11">
    <source>
        <dbReference type="EMBL" id="KAB8345870.1"/>
    </source>
</evidence>
<dbReference type="InterPro" id="IPR001005">
    <property type="entry name" value="SANT/Myb"/>
</dbReference>
<dbReference type="Proteomes" id="UP000327013">
    <property type="component" value="Unassembled WGS sequence"/>
</dbReference>
<feature type="compositionally biased region" description="Basic and acidic residues" evidence="7">
    <location>
        <begin position="1317"/>
        <end position="1326"/>
    </location>
</feature>
<feature type="domain" description="HTH myb-type" evidence="10">
    <location>
        <begin position="1613"/>
        <end position="1666"/>
    </location>
</feature>
<feature type="repeat" description="ANK" evidence="6">
    <location>
        <begin position="164"/>
        <end position="196"/>
    </location>
</feature>
<evidence type="ECO:0000256" key="3">
    <source>
        <dbReference type="ARBA" id="ARBA00022631"/>
    </source>
</evidence>
<evidence type="ECO:0000256" key="6">
    <source>
        <dbReference type="PROSITE-ProRule" id="PRU00023"/>
    </source>
</evidence>
<dbReference type="SUPFAM" id="SSF46689">
    <property type="entry name" value="Homeodomain-like"/>
    <property type="match status" value="1"/>
</dbReference>
<feature type="compositionally biased region" description="Basic residues" evidence="7">
    <location>
        <begin position="1417"/>
        <end position="1426"/>
    </location>
</feature>
<gene>
    <name evidence="11" type="ORF">FH972_022925</name>
</gene>
<feature type="compositionally biased region" description="Pro residues" evidence="7">
    <location>
        <begin position="12"/>
        <end position="22"/>
    </location>
</feature>
<evidence type="ECO:0000259" key="8">
    <source>
        <dbReference type="PROSITE" id="PS50090"/>
    </source>
</evidence>
<evidence type="ECO:0000256" key="1">
    <source>
        <dbReference type="ARBA" id="ARBA00004123"/>
    </source>
</evidence>
<dbReference type="OrthoDB" id="10266039at2759"/>
<dbReference type="GO" id="GO:0000256">
    <property type="term" value="P:allantoin catabolic process"/>
    <property type="evidence" value="ECO:0007669"/>
    <property type="project" value="InterPro"/>
</dbReference>
<dbReference type="GO" id="GO:0006144">
    <property type="term" value="P:purine nucleobase metabolic process"/>
    <property type="evidence" value="ECO:0007669"/>
    <property type="project" value="UniProtKB-KW"/>
</dbReference>
<keyword evidence="12" id="KW-1185">Reference proteome</keyword>
<organism evidence="11 12">
    <name type="scientific">Carpinus fangiana</name>
    <dbReference type="NCBI Taxonomy" id="176857"/>
    <lineage>
        <taxon>Eukaryota</taxon>
        <taxon>Viridiplantae</taxon>
        <taxon>Streptophyta</taxon>
        <taxon>Embryophyta</taxon>
        <taxon>Tracheophyta</taxon>
        <taxon>Spermatophyta</taxon>
        <taxon>Magnoliopsida</taxon>
        <taxon>eudicotyledons</taxon>
        <taxon>Gunneridae</taxon>
        <taxon>Pentapetalae</taxon>
        <taxon>rosids</taxon>
        <taxon>fabids</taxon>
        <taxon>Fagales</taxon>
        <taxon>Betulaceae</taxon>
        <taxon>Carpinus</taxon>
    </lineage>
</organism>
<dbReference type="InterPro" id="IPR002110">
    <property type="entry name" value="Ankyrin_rpt"/>
</dbReference>
<feature type="region of interest" description="Disordered" evidence="7">
    <location>
        <begin position="1243"/>
        <end position="1367"/>
    </location>
</feature>
<dbReference type="NCBIfam" id="TIGR02961">
    <property type="entry name" value="allantoicase"/>
    <property type="match status" value="1"/>
</dbReference>
<dbReference type="Pfam" id="PF01843">
    <property type="entry name" value="DIL"/>
    <property type="match status" value="1"/>
</dbReference>
<feature type="domain" description="Dilute" evidence="9">
    <location>
        <begin position="386"/>
        <end position="680"/>
    </location>
</feature>
<evidence type="ECO:0000259" key="10">
    <source>
        <dbReference type="PROSITE" id="PS51294"/>
    </source>
</evidence>
<dbReference type="Pfam" id="PF00249">
    <property type="entry name" value="Myb_DNA-binding"/>
    <property type="match status" value="1"/>
</dbReference>
<feature type="compositionally biased region" description="Acidic residues" evidence="7">
    <location>
        <begin position="1902"/>
        <end position="1915"/>
    </location>
</feature>
<feature type="region of interest" description="Disordered" evidence="7">
    <location>
        <begin position="1412"/>
        <end position="1454"/>
    </location>
</feature>
<dbReference type="PROSITE" id="PS50090">
    <property type="entry name" value="MYB_LIKE"/>
    <property type="match status" value="2"/>
</dbReference>
<comment type="similarity">
    <text evidence="2">Belongs to the allantoicase family.</text>
</comment>
<comment type="subcellular location">
    <subcellularLocation>
        <location evidence="1">Nucleus</location>
    </subcellularLocation>
</comment>
<dbReference type="InterPro" id="IPR037986">
    <property type="entry name" value="Myo5p-like_CBD_DIL"/>
</dbReference>
<dbReference type="PROSITE" id="PS51294">
    <property type="entry name" value="HTH_MYB"/>
    <property type="match status" value="1"/>
</dbReference>
<feature type="compositionally biased region" description="Low complexity" evidence="7">
    <location>
        <begin position="1431"/>
        <end position="1445"/>
    </location>
</feature>
<dbReference type="CDD" id="cd15473">
    <property type="entry name" value="Myo5p-like_CBD_DIL_ANK"/>
    <property type="match status" value="1"/>
</dbReference>
<dbReference type="InterPro" id="IPR015908">
    <property type="entry name" value="Allantoicase_dom"/>
</dbReference>
<feature type="region of interest" description="Disordered" evidence="7">
    <location>
        <begin position="1855"/>
        <end position="1974"/>
    </location>
</feature>
<dbReference type="InterPro" id="IPR002710">
    <property type="entry name" value="Dilute_dom"/>
</dbReference>
<dbReference type="InterPro" id="IPR005164">
    <property type="entry name" value="Allantoicase"/>
</dbReference>
<dbReference type="GO" id="GO:0004037">
    <property type="term" value="F:allantoicase activity"/>
    <property type="evidence" value="ECO:0007669"/>
    <property type="project" value="InterPro"/>
</dbReference>
<dbReference type="Gene3D" id="1.10.10.60">
    <property type="entry name" value="Homeodomain-like"/>
    <property type="match status" value="2"/>
</dbReference>
<name>A0A5N6KTN7_9ROSI</name>
<comment type="caution">
    <text evidence="11">The sequence shown here is derived from an EMBL/GenBank/DDBJ whole genome shotgun (WGS) entry which is preliminary data.</text>
</comment>
<dbReference type="PROSITE" id="PS51126">
    <property type="entry name" value="DILUTE"/>
    <property type="match status" value="1"/>
</dbReference>
<feature type="compositionally biased region" description="Basic and acidic residues" evidence="7">
    <location>
        <begin position="813"/>
        <end position="830"/>
    </location>
</feature>
<dbReference type="InterPro" id="IPR017930">
    <property type="entry name" value="Myb_dom"/>
</dbReference>
<dbReference type="PANTHER" id="PTHR16027:SF6">
    <property type="entry name" value="DILUTE DOMAIN-CONTAINING PROTEIN"/>
    <property type="match status" value="1"/>
</dbReference>
<evidence type="ECO:0000256" key="7">
    <source>
        <dbReference type="SAM" id="MobiDB-lite"/>
    </source>
</evidence>
<dbReference type="InterPro" id="IPR008979">
    <property type="entry name" value="Galactose-bd-like_sf"/>
</dbReference>
<dbReference type="FunFam" id="2.60.120.260:FF:000059">
    <property type="entry name" value="Probable allantoicase"/>
    <property type="match status" value="1"/>
</dbReference>
<dbReference type="SMART" id="SM01132">
    <property type="entry name" value="DIL"/>
    <property type="match status" value="1"/>
</dbReference>
<feature type="compositionally biased region" description="Polar residues" evidence="7">
    <location>
        <begin position="1260"/>
        <end position="1279"/>
    </location>
</feature>
<feature type="region of interest" description="Disordered" evidence="7">
    <location>
        <begin position="1743"/>
        <end position="1763"/>
    </location>
</feature>
<keyword evidence="4" id="KW-0378">Hydrolase</keyword>
<feature type="compositionally biased region" description="Polar residues" evidence="7">
    <location>
        <begin position="781"/>
        <end position="790"/>
    </location>
</feature>
<feature type="compositionally biased region" description="Basic and acidic residues" evidence="7">
    <location>
        <begin position="1"/>
        <end position="10"/>
    </location>
</feature>
<dbReference type="PROSITE" id="PS50088">
    <property type="entry name" value="ANK_REPEAT"/>
    <property type="match status" value="2"/>
</dbReference>
<feature type="compositionally biased region" description="Acidic residues" evidence="7">
    <location>
        <begin position="792"/>
        <end position="812"/>
    </location>
</feature>
<feature type="compositionally biased region" description="Low complexity" evidence="7">
    <location>
        <begin position="1474"/>
        <end position="1487"/>
    </location>
</feature>
<dbReference type="CDD" id="cd00167">
    <property type="entry name" value="SANT"/>
    <property type="match status" value="2"/>
</dbReference>
<dbReference type="Gene3D" id="1.25.40.20">
    <property type="entry name" value="Ankyrin repeat-containing domain"/>
    <property type="match status" value="1"/>
</dbReference>
<feature type="region of interest" description="Disordered" evidence="7">
    <location>
        <begin position="1474"/>
        <end position="1539"/>
    </location>
</feature>
<feature type="compositionally biased region" description="Basic and acidic residues" evidence="7">
    <location>
        <begin position="1250"/>
        <end position="1259"/>
    </location>
</feature>
<feature type="compositionally biased region" description="Basic and acidic residues" evidence="7">
    <location>
        <begin position="703"/>
        <end position="714"/>
    </location>
</feature>
<proteinExistence type="inferred from homology"/>
<dbReference type="PANTHER" id="PTHR16027">
    <property type="entry name" value="DILUTE DOMAIN-CONTAINING PROTEIN YPR089W"/>
    <property type="match status" value="1"/>
</dbReference>
<reference evidence="11 12" key="1">
    <citation type="submission" date="2019-06" db="EMBL/GenBank/DDBJ databases">
        <title>A chromosomal-level reference genome of Carpinus fangiana (Coryloideae, Betulaceae).</title>
        <authorList>
            <person name="Yang X."/>
            <person name="Wang Z."/>
            <person name="Zhang L."/>
            <person name="Hao G."/>
            <person name="Liu J."/>
            <person name="Yang Y."/>
        </authorList>
    </citation>
    <scope>NUCLEOTIDE SEQUENCE [LARGE SCALE GENOMIC DNA]</scope>
    <source>
        <strain evidence="11">Cfa_2016G</strain>
        <tissue evidence="11">Leaf</tissue>
    </source>
</reference>